<dbReference type="Proteomes" id="UP000811619">
    <property type="component" value="Unassembled WGS sequence"/>
</dbReference>
<feature type="region of interest" description="Disordered" evidence="1">
    <location>
        <begin position="412"/>
        <end position="467"/>
    </location>
</feature>
<reference evidence="2" key="1">
    <citation type="journal article" date="2020" name="bioRxiv">
        <title>Whole genome comparisons of ergot fungi reveals the divergence and evolution of species within the genus Claviceps are the result of varying mechanisms driving genome evolution and host range expansion.</title>
        <authorList>
            <person name="Wyka S.A."/>
            <person name="Mondo S.J."/>
            <person name="Liu M."/>
            <person name="Dettman J."/>
            <person name="Nalam V."/>
            <person name="Broders K.D."/>
        </authorList>
    </citation>
    <scope>NUCLEOTIDE SEQUENCE</scope>
    <source>
        <strain evidence="2">CCC 489</strain>
    </source>
</reference>
<protein>
    <submittedName>
        <fullName evidence="2">Uncharacterized protein</fullName>
    </submittedName>
</protein>
<dbReference type="EMBL" id="SRPY01000784">
    <property type="protein sequence ID" value="KAG5917793.1"/>
    <property type="molecule type" value="Genomic_DNA"/>
</dbReference>
<proteinExistence type="predicted"/>
<feature type="compositionally biased region" description="Polar residues" evidence="1">
    <location>
        <begin position="9"/>
        <end position="23"/>
    </location>
</feature>
<evidence type="ECO:0000256" key="1">
    <source>
        <dbReference type="SAM" id="MobiDB-lite"/>
    </source>
</evidence>
<feature type="region of interest" description="Disordered" evidence="1">
    <location>
        <begin position="74"/>
        <end position="113"/>
    </location>
</feature>
<evidence type="ECO:0000313" key="3">
    <source>
        <dbReference type="Proteomes" id="UP000811619"/>
    </source>
</evidence>
<feature type="region of interest" description="Disordered" evidence="1">
    <location>
        <begin position="340"/>
        <end position="366"/>
    </location>
</feature>
<name>A0A8K0NFB5_9HYPO</name>
<organism evidence="2 3">
    <name type="scientific">Claviceps africana</name>
    <dbReference type="NCBI Taxonomy" id="83212"/>
    <lineage>
        <taxon>Eukaryota</taxon>
        <taxon>Fungi</taxon>
        <taxon>Dikarya</taxon>
        <taxon>Ascomycota</taxon>
        <taxon>Pezizomycotina</taxon>
        <taxon>Sordariomycetes</taxon>
        <taxon>Hypocreomycetidae</taxon>
        <taxon>Hypocreales</taxon>
        <taxon>Clavicipitaceae</taxon>
        <taxon>Claviceps</taxon>
    </lineage>
</organism>
<feature type="region of interest" description="Disordered" evidence="1">
    <location>
        <begin position="1"/>
        <end position="33"/>
    </location>
</feature>
<evidence type="ECO:0000313" key="2">
    <source>
        <dbReference type="EMBL" id="KAG5917793.1"/>
    </source>
</evidence>
<feature type="compositionally biased region" description="Basic and acidic residues" evidence="1">
    <location>
        <begin position="499"/>
        <end position="511"/>
    </location>
</feature>
<feature type="compositionally biased region" description="Polar residues" evidence="1">
    <location>
        <begin position="413"/>
        <end position="431"/>
    </location>
</feature>
<accession>A0A8K0NFB5</accession>
<keyword evidence="3" id="KW-1185">Reference proteome</keyword>
<feature type="compositionally biased region" description="Basic residues" evidence="1">
    <location>
        <begin position="99"/>
        <end position="112"/>
    </location>
</feature>
<gene>
    <name evidence="2" type="ORF">E4U42_007109</name>
</gene>
<feature type="region of interest" description="Disordered" evidence="1">
    <location>
        <begin position="488"/>
        <end position="511"/>
    </location>
</feature>
<feature type="compositionally biased region" description="Low complexity" evidence="1">
    <location>
        <begin position="340"/>
        <end position="352"/>
    </location>
</feature>
<dbReference type="OrthoDB" id="5404323at2759"/>
<dbReference type="AlphaFoldDB" id="A0A8K0NFB5"/>
<comment type="caution">
    <text evidence="2">The sequence shown here is derived from an EMBL/GenBank/DDBJ whole genome shotgun (WGS) entry which is preliminary data.</text>
</comment>
<sequence length="533" mass="59297">MALRPLSTPPETTEANSSVTSAQPELYSGRRASSGEIYRKSSFSLRQRAASNTFTKKNVAVRFRDELDMERVYSPSASEDEGSIAGSDLTDGTADLSPRRTKRRRRLPRKSTRYAVAQPAPQLRTKQRHLFQIRPRVLLQLQEIGDRRAIPAFDLVPSHLVVGTLILPKLVKRFPRIFHANSQLGQNDVLLVRSDDYGSAPTGFSTLLSSDGRGAHHDKDVCAVISALPTGCGELAEIVMDDGSSWVASVMANGSYEFTSVDQDGETTTARWVRRSITGARNSFLSTEQSSAKAGLQDSAQDPRWTFSMIDPSSRRHPIMGSLTPEILEVYEDYTTLSTSSGRFPPSRFSSPDVTGSGRQSYPAGVAADSRGTIQVRHEQKALIIATASWIRLHQQGWPESSNPKLAKAIPSNCRSLRGTSRSNIRRQTFPQYDEKHPSAASRPDSSDEVQGSSLSRPQCKAGPPIRAMSTGRAFMKQRRKRLQEITTFDDQETPLPEHQPEKLKAKEAEKTNCLIKMRQWTNRLFHKRKEVS</sequence>